<proteinExistence type="predicted"/>
<dbReference type="InterPro" id="IPR005018">
    <property type="entry name" value="DOMON_domain"/>
</dbReference>
<evidence type="ECO:0000313" key="4">
    <source>
        <dbReference type="EMBL" id="CAG7716596.1"/>
    </source>
</evidence>
<comment type="caution">
    <text evidence="4">The sequence shown here is derived from an EMBL/GenBank/DDBJ whole genome shotgun (WGS) entry which is preliminary data.</text>
</comment>
<gene>
    <name evidence="4" type="ORF">AFUS01_LOCUS6095</name>
</gene>
<evidence type="ECO:0000313" key="5">
    <source>
        <dbReference type="Proteomes" id="UP000708208"/>
    </source>
</evidence>
<feature type="domain" description="DOMON" evidence="3">
    <location>
        <begin position="426"/>
        <end position="544"/>
    </location>
</feature>
<feature type="chain" id="PRO_5035176639" description="DOMON domain-containing protein" evidence="2">
    <location>
        <begin position="21"/>
        <end position="653"/>
    </location>
</feature>
<dbReference type="CDD" id="cd09628">
    <property type="entry name" value="DOMON_SDR_2_like"/>
    <property type="match status" value="1"/>
</dbReference>
<dbReference type="PANTHER" id="PTHR46902:SF1">
    <property type="entry name" value="DOMON DOMAIN-CONTAINING PROTEIN FRRS1L"/>
    <property type="match status" value="1"/>
</dbReference>
<dbReference type="InterPro" id="IPR042789">
    <property type="entry name" value="FRRS1L"/>
</dbReference>
<dbReference type="OrthoDB" id="6372137at2759"/>
<feature type="region of interest" description="Disordered" evidence="1">
    <location>
        <begin position="311"/>
        <end position="351"/>
    </location>
</feature>
<dbReference type="PROSITE" id="PS50836">
    <property type="entry name" value="DOMON"/>
    <property type="match status" value="1"/>
</dbReference>
<dbReference type="Proteomes" id="UP000708208">
    <property type="component" value="Unassembled WGS sequence"/>
</dbReference>
<evidence type="ECO:0000256" key="1">
    <source>
        <dbReference type="SAM" id="MobiDB-lite"/>
    </source>
</evidence>
<accession>A0A8J2NKR0</accession>
<keyword evidence="2" id="KW-0732">Signal</keyword>
<dbReference type="Pfam" id="PF03351">
    <property type="entry name" value="DOMON"/>
    <property type="match status" value="1"/>
</dbReference>
<evidence type="ECO:0000256" key="2">
    <source>
        <dbReference type="SAM" id="SignalP"/>
    </source>
</evidence>
<dbReference type="GO" id="GO:0099072">
    <property type="term" value="P:regulation of postsynaptic membrane neurotransmitter receptor levels"/>
    <property type="evidence" value="ECO:0007669"/>
    <property type="project" value="TreeGrafter"/>
</dbReference>
<dbReference type="GO" id="GO:1900449">
    <property type="term" value="P:regulation of glutamate receptor signaling pathway"/>
    <property type="evidence" value="ECO:0007669"/>
    <property type="project" value="InterPro"/>
</dbReference>
<feature type="signal peptide" evidence="2">
    <location>
        <begin position="1"/>
        <end position="20"/>
    </location>
</feature>
<evidence type="ECO:0000259" key="3">
    <source>
        <dbReference type="PROSITE" id="PS50836"/>
    </source>
</evidence>
<dbReference type="AlphaFoldDB" id="A0A8J2NKR0"/>
<reference evidence="4" key="1">
    <citation type="submission" date="2021-06" db="EMBL/GenBank/DDBJ databases">
        <authorList>
            <person name="Hodson N. C."/>
            <person name="Mongue J. A."/>
            <person name="Jaron S. K."/>
        </authorList>
    </citation>
    <scope>NUCLEOTIDE SEQUENCE</scope>
</reference>
<sequence>MDIFILFSYVAAALYGVVDLQLKTSGTGTDAYPQPQNNPEALDNGSLLFWYPSPSAPSKRRNPRSAGTSVPYNEATVQKENELCRPSRDSMLQGVHLPHCSIVKKQSTSYPEQYLKFKFAKLSYPGYYRLIIDSKSLETIKFLSISAVSASHHFIGSLAIGGTHKTKSLEYYTPTSPDCAHPPDANPDLVQNINLPQPKLSEFFHKKSKIEDGEANPKINDFHISILFSDIDKTILGISDNSFIPERNRFIFVVNVQDFNVNVSKKTVAGDCYFNFRSKVYTLRHDAKPLPPEKENEDLTSGSEYVISGESTFDASGNPKISVLTPPPFTTPKPTTTSTARKSTKPYSRTTPTVTTTFPYKTISPLITDSNGLVPDYTTPAGYVPRVPTKKSKPEKELTSNSIYHGCGKKKGCIGDPPDCVKTKSCSSVVTYGEDDDFVKFELMGRAGKYVAIGLSWDRFMGNDSVMECVREYRTQVNAYVSWNFPNRRNLREEDQKSISRVRGKYDNGNIMCEFWKARVFKSKYYEKKIDLGKETFFVLQARGNTAIEGKYGNIGYHSEGTSVTKITYNLHERFRVNISLAQVQANLDIVITDDVGGGRGTSDFYKIKILSSKISILEYLFIGTGHWDRSHSSTGKYPHANIRYGEAYLCSN</sequence>
<protein>
    <recommendedName>
        <fullName evidence="3">DOMON domain-containing protein</fullName>
    </recommendedName>
</protein>
<dbReference type="PANTHER" id="PTHR46902">
    <property type="entry name" value="DOMON DOMAIN-CONTAINING PROTEIN FRRS1L"/>
    <property type="match status" value="1"/>
</dbReference>
<organism evidence="4 5">
    <name type="scientific">Allacma fusca</name>
    <dbReference type="NCBI Taxonomy" id="39272"/>
    <lineage>
        <taxon>Eukaryota</taxon>
        <taxon>Metazoa</taxon>
        <taxon>Ecdysozoa</taxon>
        <taxon>Arthropoda</taxon>
        <taxon>Hexapoda</taxon>
        <taxon>Collembola</taxon>
        <taxon>Symphypleona</taxon>
        <taxon>Sminthuridae</taxon>
        <taxon>Allacma</taxon>
    </lineage>
</organism>
<name>A0A8J2NKR0_9HEXA</name>
<keyword evidence="5" id="KW-1185">Reference proteome</keyword>
<feature type="compositionally biased region" description="Low complexity" evidence="1">
    <location>
        <begin position="332"/>
        <end position="351"/>
    </location>
</feature>
<dbReference type="EMBL" id="CAJVCH010039646">
    <property type="protein sequence ID" value="CAG7716596.1"/>
    <property type="molecule type" value="Genomic_DNA"/>
</dbReference>